<dbReference type="SUPFAM" id="SSF54637">
    <property type="entry name" value="Thioesterase/thiol ester dehydrase-isomerase"/>
    <property type="match status" value="1"/>
</dbReference>
<name>A0A5C5W975_9BACT</name>
<dbReference type="OrthoDB" id="270809at2"/>
<dbReference type="Gene3D" id="3.10.129.10">
    <property type="entry name" value="Hotdog Thioesterase"/>
    <property type="match status" value="1"/>
</dbReference>
<protein>
    <submittedName>
        <fullName evidence="2">3-hydroxyacyl-[acyl-carrier-protein] dehydratase FabZ</fullName>
        <ecNumber evidence="2">4.2.1.59</ecNumber>
    </submittedName>
</protein>
<accession>A0A5C5W975</accession>
<evidence type="ECO:0000313" key="2">
    <source>
        <dbReference type="EMBL" id="TWT46833.1"/>
    </source>
</evidence>
<reference evidence="2 3" key="1">
    <citation type="submission" date="2019-02" db="EMBL/GenBank/DDBJ databases">
        <title>Deep-cultivation of Planctomycetes and their phenomic and genomic characterization uncovers novel biology.</title>
        <authorList>
            <person name="Wiegand S."/>
            <person name="Jogler M."/>
            <person name="Boedeker C."/>
            <person name="Pinto D."/>
            <person name="Vollmers J."/>
            <person name="Rivas-Marin E."/>
            <person name="Kohn T."/>
            <person name="Peeters S.H."/>
            <person name="Heuer A."/>
            <person name="Rast P."/>
            <person name="Oberbeckmann S."/>
            <person name="Bunk B."/>
            <person name="Jeske O."/>
            <person name="Meyerdierks A."/>
            <person name="Storesund J.E."/>
            <person name="Kallscheuer N."/>
            <person name="Luecker S."/>
            <person name="Lage O.M."/>
            <person name="Pohl T."/>
            <person name="Merkel B.J."/>
            <person name="Hornburger P."/>
            <person name="Mueller R.-W."/>
            <person name="Bruemmer F."/>
            <person name="Labrenz M."/>
            <person name="Spormann A.M."/>
            <person name="Op Den Camp H."/>
            <person name="Overmann J."/>
            <person name="Amann R."/>
            <person name="Jetten M.S.M."/>
            <person name="Mascher T."/>
            <person name="Medema M.H."/>
            <person name="Devos D.P."/>
            <person name="Kaster A.-K."/>
            <person name="Ovreas L."/>
            <person name="Rohde M."/>
            <person name="Galperin M.Y."/>
            <person name="Jogler C."/>
        </authorList>
    </citation>
    <scope>NUCLEOTIDE SEQUENCE [LARGE SCALE GENOMIC DNA]</scope>
    <source>
        <strain evidence="2 3">Pla111</strain>
    </source>
</reference>
<sequence length="185" mass="20262">MRWFWVDRFTEYVAGSHATGMKGVSLSDELVHDHWDIYPTMPNTLIAEGMAQTAGLLVSELYQFQELVVLAKFTKLTFSGLARPGDALRYEARIGRTVDAGAQCTVTGTVLGSGGRPDRPQAEAEIFFARVGSDAPESIAGTKPARLFDPAMLVRWLHTTGVFTVGVRADGERMKPQDYGLPVKV</sequence>
<evidence type="ECO:0000313" key="3">
    <source>
        <dbReference type="Proteomes" id="UP000318995"/>
    </source>
</evidence>
<dbReference type="InterPro" id="IPR013114">
    <property type="entry name" value="FabA_FabZ"/>
</dbReference>
<keyword evidence="3" id="KW-1185">Reference proteome</keyword>
<dbReference type="Proteomes" id="UP000318995">
    <property type="component" value="Unassembled WGS sequence"/>
</dbReference>
<evidence type="ECO:0000256" key="1">
    <source>
        <dbReference type="ARBA" id="ARBA00023239"/>
    </source>
</evidence>
<dbReference type="EMBL" id="SJPH01000003">
    <property type="protein sequence ID" value="TWT46833.1"/>
    <property type="molecule type" value="Genomic_DNA"/>
</dbReference>
<proteinExistence type="predicted"/>
<dbReference type="GO" id="GO:0019171">
    <property type="term" value="F:(3R)-hydroxyacyl-[acyl-carrier-protein] dehydratase activity"/>
    <property type="evidence" value="ECO:0007669"/>
    <property type="project" value="UniProtKB-EC"/>
</dbReference>
<dbReference type="PANTHER" id="PTHR30272">
    <property type="entry name" value="3-HYDROXYACYL-[ACYL-CARRIER-PROTEIN] DEHYDRATASE"/>
    <property type="match status" value="1"/>
</dbReference>
<dbReference type="RefSeq" id="WP_146573649.1">
    <property type="nucleotide sequence ID" value="NZ_SJPH01000003.1"/>
</dbReference>
<dbReference type="InterPro" id="IPR029069">
    <property type="entry name" value="HotDog_dom_sf"/>
</dbReference>
<dbReference type="Pfam" id="PF07977">
    <property type="entry name" value="FabA"/>
    <property type="match status" value="1"/>
</dbReference>
<comment type="caution">
    <text evidence="2">The sequence shown here is derived from an EMBL/GenBank/DDBJ whole genome shotgun (WGS) entry which is preliminary data.</text>
</comment>
<dbReference type="AlphaFoldDB" id="A0A5C5W975"/>
<dbReference type="EC" id="4.2.1.59" evidence="2"/>
<gene>
    <name evidence="2" type="primary">fabZ_2</name>
    <name evidence="2" type="ORF">Pla111_19350</name>
</gene>
<organism evidence="2 3">
    <name type="scientific">Botrimarina hoheduenensis</name>
    <dbReference type="NCBI Taxonomy" id="2528000"/>
    <lineage>
        <taxon>Bacteria</taxon>
        <taxon>Pseudomonadati</taxon>
        <taxon>Planctomycetota</taxon>
        <taxon>Planctomycetia</taxon>
        <taxon>Pirellulales</taxon>
        <taxon>Lacipirellulaceae</taxon>
        <taxon>Botrimarina</taxon>
    </lineage>
</organism>
<keyword evidence="1 2" id="KW-0456">Lyase</keyword>
<dbReference type="PANTHER" id="PTHR30272:SF1">
    <property type="entry name" value="3-HYDROXYACYL-[ACYL-CARRIER-PROTEIN] DEHYDRATASE"/>
    <property type="match status" value="1"/>
</dbReference>